<dbReference type="GO" id="GO:0004767">
    <property type="term" value="F:sphingomyelin phosphodiesterase activity"/>
    <property type="evidence" value="ECO:0007669"/>
    <property type="project" value="InterPro"/>
</dbReference>
<dbReference type="SUPFAM" id="SSF56219">
    <property type="entry name" value="DNase I-like"/>
    <property type="match status" value="1"/>
</dbReference>
<gene>
    <name evidence="3" type="ORF">SS50377_12683</name>
</gene>
<dbReference type="Gene3D" id="3.60.10.10">
    <property type="entry name" value="Endonuclease/exonuclease/phosphatase"/>
    <property type="match status" value="1"/>
</dbReference>
<dbReference type="Pfam" id="PF03372">
    <property type="entry name" value="Exo_endo_phos"/>
    <property type="match status" value="1"/>
</dbReference>
<comment type="similarity">
    <text evidence="1">Belongs to the neutral sphingomyelinase family.</text>
</comment>
<dbReference type="EMBL" id="KI546046">
    <property type="protein sequence ID" value="EST47172.1"/>
    <property type="molecule type" value="Genomic_DNA"/>
</dbReference>
<feature type="domain" description="Endonuclease/exonuclease/phosphatase" evidence="2">
    <location>
        <begin position="24"/>
        <end position="312"/>
    </location>
</feature>
<dbReference type="InterPro" id="IPR005135">
    <property type="entry name" value="Endo/exonuclease/phosphatase"/>
</dbReference>
<dbReference type="AlphaFoldDB" id="V6LRA4"/>
<dbReference type="VEuPathDB" id="GiardiaDB:SS50377_23303"/>
<reference evidence="3" key="1">
    <citation type="journal article" date="2014" name="PLoS Genet.">
        <title>The Genome of Spironucleus salmonicida Highlights a Fish Pathogen Adapted to Fluctuating Environments.</title>
        <authorList>
            <person name="Xu F."/>
            <person name="Jerlstrom-Hultqvist J."/>
            <person name="Einarsson E."/>
            <person name="Astvaldsson A."/>
            <person name="Svard S.G."/>
            <person name="Andersson J.O."/>
        </authorList>
    </citation>
    <scope>NUCLEOTIDE SEQUENCE</scope>
</reference>
<proteinExistence type="inferred from homology"/>
<organism evidence="3">
    <name type="scientific">Spironucleus salmonicida</name>
    <dbReference type="NCBI Taxonomy" id="348837"/>
    <lineage>
        <taxon>Eukaryota</taxon>
        <taxon>Metamonada</taxon>
        <taxon>Diplomonadida</taxon>
        <taxon>Hexamitidae</taxon>
        <taxon>Hexamitinae</taxon>
        <taxon>Spironucleus</taxon>
    </lineage>
</organism>
<dbReference type="InterPro" id="IPR036691">
    <property type="entry name" value="Endo/exonu/phosph_ase_sf"/>
</dbReference>
<name>V6LRA4_9EUKA</name>
<accession>V6LRA4</accession>
<evidence type="ECO:0000259" key="2">
    <source>
        <dbReference type="Pfam" id="PF03372"/>
    </source>
</evidence>
<protein>
    <submittedName>
        <fullName evidence="3">Neutral sphingomyelinases (NSMase) family protein</fullName>
    </submittedName>
</protein>
<sequence>MKIFSINIFCRPKPFKINQKDFRTVRLQVLIDRVKNYDIVCLQELFNSLLNRKMIESFIQQMEQNGFSFNIFGPKKSCVTPISGGLAIFSKIQIEEFGQQKFSIKGCNFDKFTAKGYQYILVNDILIVNTHLQADYAKDAKNANSQVQLSQLKEIHDFTKNYQKVILLGDLNIDYFSSQFVKKGMAVLEQKRVQHGFNIITGEYDQFYHNDQPSLGFNQPSKQYSQMMNLFNEFSDLMLKQYDNMPPITFRDCDIKYGKIIQQDDYLSPADDCVTCMRLDYALTKNITCQGKVFTMKLNIGEHIFLTKLSDHNAMEIIVNIIQQENQINSFNESSAIVQNQVDSLIEDTNFKLELTDVSDQLQRDVYNCEQKYVKEKVYAVKNKTDNSED</sequence>
<dbReference type="PANTHER" id="PTHR16320:SF1">
    <property type="entry name" value="SPHINGOMYELINASE DDB_G0288017"/>
    <property type="match status" value="1"/>
</dbReference>
<dbReference type="InterPro" id="IPR038772">
    <property type="entry name" value="Sph/SMPD2-like"/>
</dbReference>
<dbReference type="PANTHER" id="PTHR16320">
    <property type="entry name" value="SPHINGOMYELINASE FAMILY MEMBER"/>
    <property type="match status" value="1"/>
</dbReference>
<dbReference type="GO" id="GO:0005737">
    <property type="term" value="C:cytoplasm"/>
    <property type="evidence" value="ECO:0007669"/>
    <property type="project" value="TreeGrafter"/>
</dbReference>
<evidence type="ECO:0000313" key="3">
    <source>
        <dbReference type="EMBL" id="EST47172.1"/>
    </source>
</evidence>
<evidence type="ECO:0000256" key="1">
    <source>
        <dbReference type="ARBA" id="ARBA00006335"/>
    </source>
</evidence>